<gene>
    <name evidence="2" type="ORF">JJD71_21525</name>
</gene>
<reference evidence="2 3" key="1">
    <citation type="submission" date="2021-01" db="EMBL/GenBank/DDBJ databases">
        <title>Antibiotic resistance and phylogeny of Pseudomonas spp. isolated over three decades from chicken meat in the Norwegian food chain.</title>
        <authorList>
            <person name="Moen B."/>
        </authorList>
    </citation>
    <scope>NUCLEOTIDE SEQUENCE [LARGE SCALE GENOMIC DNA]</scope>
    <source>
        <strain evidence="2 3">MF6766</strain>
    </source>
</reference>
<proteinExistence type="predicted"/>
<dbReference type="Gene3D" id="1.10.260.40">
    <property type="entry name" value="lambda repressor-like DNA-binding domains"/>
    <property type="match status" value="1"/>
</dbReference>
<dbReference type="SUPFAM" id="SSF47413">
    <property type="entry name" value="lambda repressor-like DNA-binding domains"/>
    <property type="match status" value="1"/>
</dbReference>
<comment type="caution">
    <text evidence="2">The sequence shown here is derived from an EMBL/GenBank/DDBJ whole genome shotgun (WGS) entry which is preliminary data.</text>
</comment>
<organism evidence="2 3">
    <name type="scientific">Pseudomonas haemolytica</name>
    <dbReference type="NCBI Taxonomy" id="2600065"/>
    <lineage>
        <taxon>Bacteria</taxon>
        <taxon>Pseudomonadati</taxon>
        <taxon>Pseudomonadota</taxon>
        <taxon>Gammaproteobacteria</taxon>
        <taxon>Pseudomonadales</taxon>
        <taxon>Pseudomonadaceae</taxon>
        <taxon>Pseudomonas</taxon>
    </lineage>
</organism>
<evidence type="ECO:0000259" key="1">
    <source>
        <dbReference type="PROSITE" id="PS50943"/>
    </source>
</evidence>
<protein>
    <submittedName>
        <fullName evidence="2">XRE family transcriptional regulator</fullName>
    </submittedName>
</protein>
<sequence length="115" mass="12502">MLISAGVGERLREERERLGKNQTDFGVAAGVSRGTQKAYELESSSPDVRYLSGLEALGVDVRYVLTGSRVDTDLADLSDTEATVLGHMREMSDSDRATLAHLAFAMAQVSQRDPK</sequence>
<accession>A0ABS1GXH0</accession>
<name>A0ABS1GXH0_9PSED</name>
<feature type="domain" description="HTH cro/C1-type" evidence="1">
    <location>
        <begin position="11"/>
        <end position="64"/>
    </location>
</feature>
<dbReference type="SMART" id="SM00530">
    <property type="entry name" value="HTH_XRE"/>
    <property type="match status" value="1"/>
</dbReference>
<keyword evidence="3" id="KW-1185">Reference proteome</keyword>
<dbReference type="InterPro" id="IPR010982">
    <property type="entry name" value="Lambda_DNA-bd_dom_sf"/>
</dbReference>
<dbReference type="EMBL" id="JAENSR010000006">
    <property type="protein sequence ID" value="MBK3461652.1"/>
    <property type="molecule type" value="Genomic_DNA"/>
</dbReference>
<evidence type="ECO:0000313" key="2">
    <source>
        <dbReference type="EMBL" id="MBK3461652.1"/>
    </source>
</evidence>
<evidence type="ECO:0000313" key="3">
    <source>
        <dbReference type="Proteomes" id="UP000620382"/>
    </source>
</evidence>
<dbReference type="InterPro" id="IPR001387">
    <property type="entry name" value="Cro/C1-type_HTH"/>
</dbReference>
<dbReference type="PROSITE" id="PS50943">
    <property type="entry name" value="HTH_CROC1"/>
    <property type="match status" value="1"/>
</dbReference>
<dbReference type="Proteomes" id="UP000620382">
    <property type="component" value="Unassembled WGS sequence"/>
</dbReference>